<protein>
    <submittedName>
        <fullName evidence="1">Uncharacterized protein</fullName>
    </submittedName>
</protein>
<sequence>MMVWGAIAYMPRSPLVCIDGTLISDVLRPVALCFIRVLQNPTFQQDNARYGKCLDVALACTFIRSLANSKRLVHGCQVTGPSYAIHYG</sequence>
<evidence type="ECO:0000313" key="1">
    <source>
        <dbReference type="EMBL" id="GFY05293.1"/>
    </source>
</evidence>
<proteinExistence type="predicted"/>
<keyword evidence="2" id="KW-1185">Reference proteome</keyword>
<organism evidence="1 2">
    <name type="scientific">Trichonephila clavipes</name>
    <name type="common">Golden silk orbweaver</name>
    <name type="synonym">Nephila clavipes</name>
    <dbReference type="NCBI Taxonomy" id="2585209"/>
    <lineage>
        <taxon>Eukaryota</taxon>
        <taxon>Metazoa</taxon>
        <taxon>Ecdysozoa</taxon>
        <taxon>Arthropoda</taxon>
        <taxon>Chelicerata</taxon>
        <taxon>Arachnida</taxon>
        <taxon>Araneae</taxon>
        <taxon>Araneomorphae</taxon>
        <taxon>Entelegynae</taxon>
        <taxon>Araneoidea</taxon>
        <taxon>Nephilidae</taxon>
        <taxon>Trichonephila</taxon>
    </lineage>
</organism>
<reference evidence="1" key="1">
    <citation type="submission" date="2020-08" db="EMBL/GenBank/DDBJ databases">
        <title>Multicomponent nature underlies the extraordinary mechanical properties of spider dragline silk.</title>
        <authorList>
            <person name="Kono N."/>
            <person name="Nakamura H."/>
            <person name="Mori M."/>
            <person name="Yoshida Y."/>
            <person name="Ohtoshi R."/>
            <person name="Malay A.D."/>
            <person name="Moran D.A.P."/>
            <person name="Tomita M."/>
            <person name="Numata K."/>
            <person name="Arakawa K."/>
        </authorList>
    </citation>
    <scope>NUCLEOTIDE SEQUENCE</scope>
</reference>
<evidence type="ECO:0000313" key="2">
    <source>
        <dbReference type="Proteomes" id="UP000887159"/>
    </source>
</evidence>
<accession>A0A8X6S5R7</accession>
<dbReference type="Proteomes" id="UP000887159">
    <property type="component" value="Unassembled WGS sequence"/>
</dbReference>
<dbReference type="AlphaFoldDB" id="A0A8X6S5R7"/>
<comment type="caution">
    <text evidence="1">The sequence shown here is derived from an EMBL/GenBank/DDBJ whole genome shotgun (WGS) entry which is preliminary data.</text>
</comment>
<gene>
    <name evidence="1" type="ORF">TNCV_2207391</name>
</gene>
<name>A0A8X6S5R7_TRICX</name>
<dbReference type="EMBL" id="BMAU01021250">
    <property type="protein sequence ID" value="GFY05293.1"/>
    <property type="molecule type" value="Genomic_DNA"/>
</dbReference>